<accession>A0ABQ3Y7T0</accession>
<name>A0ABQ3Y7T0_9ACTN</name>
<keyword evidence="5 11" id="KW-1133">Transmembrane helix</keyword>
<keyword evidence="4 11" id="KW-0812">Transmembrane</keyword>
<dbReference type="Pfam" id="PF22618">
    <property type="entry name" value="RskA_N"/>
    <property type="match status" value="1"/>
</dbReference>
<evidence type="ECO:0000256" key="1">
    <source>
        <dbReference type="ARBA" id="ARBA00004167"/>
    </source>
</evidence>
<evidence type="ECO:0000313" key="15">
    <source>
        <dbReference type="Proteomes" id="UP000609879"/>
    </source>
</evidence>
<dbReference type="InterPro" id="IPR053877">
    <property type="entry name" value="RskA_N"/>
</dbReference>
<evidence type="ECO:0000256" key="8">
    <source>
        <dbReference type="ARBA" id="ARBA00023163"/>
    </source>
</evidence>
<dbReference type="PANTHER" id="PTHR37461:SF1">
    <property type="entry name" value="ANTI-SIGMA-K FACTOR RSKA"/>
    <property type="match status" value="1"/>
</dbReference>
<keyword evidence="6" id="KW-0805">Transcription regulation</keyword>
<evidence type="ECO:0000313" key="14">
    <source>
        <dbReference type="EMBL" id="GID76049.1"/>
    </source>
</evidence>
<dbReference type="Proteomes" id="UP000609879">
    <property type="component" value="Unassembled WGS sequence"/>
</dbReference>
<feature type="domain" description="Anti-sigma-K factor RskA N-terminal" evidence="13">
    <location>
        <begin position="6"/>
        <end position="45"/>
    </location>
</feature>
<dbReference type="InterPro" id="IPR041916">
    <property type="entry name" value="Anti_sigma_zinc_sf"/>
</dbReference>
<evidence type="ECO:0000256" key="5">
    <source>
        <dbReference type="ARBA" id="ARBA00022989"/>
    </source>
</evidence>
<evidence type="ECO:0000256" key="3">
    <source>
        <dbReference type="ARBA" id="ARBA00022475"/>
    </source>
</evidence>
<evidence type="ECO:0000256" key="4">
    <source>
        <dbReference type="ARBA" id="ARBA00022692"/>
    </source>
</evidence>
<dbReference type="RefSeq" id="WP_203767806.1">
    <property type="nucleotide sequence ID" value="NZ_BAAABO010000007.1"/>
</dbReference>
<keyword evidence="8" id="KW-0804">Transcription</keyword>
<sequence length="244" mass="25457">MTDNVHSLVGPYVLDAVDDLERAAFERHLRSCDDCRAEVAELREAAVRLADDLWSVPPPALRDTVLTEITNTRQLTPSPAPSPAPARSPRRLRLVAAAAVVVAAVGAGAAVYAVQDQRVRDERAVAEAARAAEERIRAVLSAPDLEVREQPLTSGGRVTVASSRLTDAGVIMLAADSAPADGRVYQLWTLRGDSPTSAGALAEGQAATVRIVPGLPASSGVGVTIEPVPGSAKPTQPLDALVSL</sequence>
<dbReference type="InterPro" id="IPR051474">
    <property type="entry name" value="Anti-sigma-K/W_factor"/>
</dbReference>
<dbReference type="InterPro" id="IPR018764">
    <property type="entry name" value="RskA_C"/>
</dbReference>
<keyword evidence="15" id="KW-1185">Reference proteome</keyword>
<keyword evidence="7 11" id="KW-0472">Membrane</keyword>
<dbReference type="Gene3D" id="1.10.10.1320">
    <property type="entry name" value="Anti-sigma factor, zinc-finger domain"/>
    <property type="match status" value="1"/>
</dbReference>
<evidence type="ECO:0000259" key="12">
    <source>
        <dbReference type="Pfam" id="PF10099"/>
    </source>
</evidence>
<feature type="domain" description="Anti-sigma K factor RskA C-terminal" evidence="12">
    <location>
        <begin position="95"/>
        <end position="237"/>
    </location>
</feature>
<comment type="subcellular location">
    <subcellularLocation>
        <location evidence="2">Cell membrane</location>
    </subcellularLocation>
    <subcellularLocation>
        <location evidence="1">Membrane</location>
        <topology evidence="1">Single-pass membrane protein</topology>
    </subcellularLocation>
</comment>
<dbReference type="EMBL" id="BOMI01000090">
    <property type="protein sequence ID" value="GID76049.1"/>
    <property type="molecule type" value="Genomic_DNA"/>
</dbReference>
<dbReference type="Pfam" id="PF10099">
    <property type="entry name" value="RskA_C"/>
    <property type="match status" value="1"/>
</dbReference>
<keyword evidence="3" id="KW-1003">Cell membrane</keyword>
<proteinExistence type="predicted"/>
<evidence type="ECO:0000256" key="10">
    <source>
        <dbReference type="ARBA" id="ARBA00030803"/>
    </source>
</evidence>
<gene>
    <name evidence="14" type="ORF">Ade02nite_46900</name>
</gene>
<evidence type="ECO:0000256" key="11">
    <source>
        <dbReference type="SAM" id="Phobius"/>
    </source>
</evidence>
<comment type="caution">
    <text evidence="14">The sequence shown here is derived from an EMBL/GenBank/DDBJ whole genome shotgun (WGS) entry which is preliminary data.</text>
</comment>
<evidence type="ECO:0000259" key="13">
    <source>
        <dbReference type="Pfam" id="PF22618"/>
    </source>
</evidence>
<feature type="transmembrane region" description="Helical" evidence="11">
    <location>
        <begin position="94"/>
        <end position="114"/>
    </location>
</feature>
<protein>
    <recommendedName>
        <fullName evidence="10">Regulator of SigK</fullName>
    </recommendedName>
    <alternativeName>
        <fullName evidence="9">Sigma-K anti-sigma factor RskA</fullName>
    </alternativeName>
</protein>
<reference evidence="14 15" key="1">
    <citation type="submission" date="2021-01" db="EMBL/GenBank/DDBJ databases">
        <title>Whole genome shotgun sequence of Actinoplanes deccanensis NBRC 13994.</title>
        <authorList>
            <person name="Komaki H."/>
            <person name="Tamura T."/>
        </authorList>
    </citation>
    <scope>NUCLEOTIDE SEQUENCE [LARGE SCALE GENOMIC DNA]</scope>
    <source>
        <strain evidence="14 15">NBRC 13994</strain>
    </source>
</reference>
<organism evidence="14 15">
    <name type="scientific">Paractinoplanes deccanensis</name>
    <dbReference type="NCBI Taxonomy" id="113561"/>
    <lineage>
        <taxon>Bacteria</taxon>
        <taxon>Bacillati</taxon>
        <taxon>Actinomycetota</taxon>
        <taxon>Actinomycetes</taxon>
        <taxon>Micromonosporales</taxon>
        <taxon>Micromonosporaceae</taxon>
        <taxon>Paractinoplanes</taxon>
    </lineage>
</organism>
<evidence type="ECO:0000256" key="9">
    <source>
        <dbReference type="ARBA" id="ARBA00029829"/>
    </source>
</evidence>
<dbReference type="PANTHER" id="PTHR37461">
    <property type="entry name" value="ANTI-SIGMA-K FACTOR RSKA"/>
    <property type="match status" value="1"/>
</dbReference>
<evidence type="ECO:0000256" key="6">
    <source>
        <dbReference type="ARBA" id="ARBA00023015"/>
    </source>
</evidence>
<evidence type="ECO:0000256" key="7">
    <source>
        <dbReference type="ARBA" id="ARBA00023136"/>
    </source>
</evidence>
<evidence type="ECO:0000256" key="2">
    <source>
        <dbReference type="ARBA" id="ARBA00004236"/>
    </source>
</evidence>